<dbReference type="InterPro" id="IPR016024">
    <property type="entry name" value="ARM-type_fold"/>
</dbReference>
<protein>
    <submittedName>
        <fullName evidence="2">DUF4062 domain-containing protein</fullName>
    </submittedName>
</protein>
<name>A0AAW7LNU1_9ENTR</name>
<reference evidence="2" key="1">
    <citation type="journal article" date="2023" name="Antimicrob Resist Infect Control">
        <title>Sanitary installations and wastewater plumbing as reservoir for the long-term circulation and transmission of carbapenemase producing Citrobacter freundii clones in a hospital setting.</title>
        <authorList>
            <person name="Hamerlinck H."/>
            <person name="Aerssens A."/>
            <person name="Boelens J."/>
            <person name="Dehaene A."/>
            <person name="McMahon M."/>
            <person name="Messiaen A.S."/>
            <person name="Vandendriessche S."/>
            <person name="Velghe A."/>
            <person name="Leroux-Roels I."/>
            <person name="Verhasselt B."/>
        </authorList>
    </citation>
    <scope>NUCLEOTIDE SEQUENCE</scope>
    <source>
        <strain evidence="2">UZG-GERCF-220920-Env23</strain>
    </source>
</reference>
<dbReference type="EMBL" id="JAQIHS010000001">
    <property type="protein sequence ID" value="MDN4366783.1"/>
    <property type="molecule type" value="Genomic_DNA"/>
</dbReference>
<dbReference type="InterPro" id="IPR025139">
    <property type="entry name" value="DUF4062"/>
</dbReference>
<evidence type="ECO:0000313" key="2">
    <source>
        <dbReference type="EMBL" id="MDN4366783.1"/>
    </source>
</evidence>
<evidence type="ECO:0000313" key="3">
    <source>
        <dbReference type="Proteomes" id="UP001169985"/>
    </source>
</evidence>
<dbReference type="AlphaFoldDB" id="A0AAW7LNU1"/>
<gene>
    <name evidence="2" type="ORF">PEY55_00595</name>
</gene>
<comment type="caution">
    <text evidence="2">The sequence shown here is derived from an EMBL/GenBank/DDBJ whole genome shotgun (WGS) entry which is preliminary data.</text>
</comment>
<organism evidence="2 3">
    <name type="scientific">Citrobacter portucalensis</name>
    <dbReference type="NCBI Taxonomy" id="1639133"/>
    <lineage>
        <taxon>Bacteria</taxon>
        <taxon>Pseudomonadati</taxon>
        <taxon>Pseudomonadota</taxon>
        <taxon>Gammaproteobacteria</taxon>
        <taxon>Enterobacterales</taxon>
        <taxon>Enterobacteriaceae</taxon>
        <taxon>Citrobacter</taxon>
        <taxon>Citrobacter freundii complex</taxon>
    </lineage>
</organism>
<dbReference type="Proteomes" id="UP001169985">
    <property type="component" value="Unassembled WGS sequence"/>
</dbReference>
<reference evidence="2" key="2">
    <citation type="submission" date="2023-01" db="EMBL/GenBank/DDBJ databases">
        <authorList>
            <person name="Hamerlinck H."/>
            <person name="Aerssens A."/>
            <person name="Boelens J."/>
            <person name="Messiaen A.-S."/>
            <person name="Vandendriessche S."/>
            <person name="Velghe A."/>
            <person name="Verhasselt B."/>
            <person name="Leroux-Roels I."/>
        </authorList>
    </citation>
    <scope>NUCLEOTIDE SEQUENCE</scope>
    <source>
        <strain evidence="2">UZG-GERCF-220920-Env23</strain>
    </source>
</reference>
<proteinExistence type="predicted"/>
<dbReference type="Pfam" id="PF13271">
    <property type="entry name" value="DUF4062"/>
    <property type="match status" value="1"/>
</dbReference>
<accession>A0AAW7LNU1</accession>
<sequence>MNNVRKIIKVFIASPGDLVNERQIARDVAEEYNTNNSELTGYQIEMVGWEETIGGIGRPQEIINKDLARCELFVGMLWKRWGTPPDVDGEYSSGFEEEYSISFERYAKEKKPNMLMLFKNVDNSLLQDPGEGLKKVLEFKDSLIKEKKVLYEVFEDEREYEKKLRRWLTSYVNRLLEGEREGFISESTDDSFKSTEVNIIQSDHSDSDTGAFLNKLYSSINGGLWKSLSTSDVAFFKLFGFSLYKSGNDNDCLGVHDSNLIYSNKDKYQFHFPLELSLVKSGLNWYNNKNTPLWRWLSLDPEQVQFYMNYFEEQIKARFIDVIAFISYKDGVIDENVKSDWFRMNAPEEVRLSGIRYLAKLGGVDDIDLLMAEYEKRNSRTLNLALEAIVAINLRESTLKGFESILEFQPTSLNNNILNFVKNGLESLDSSMLEKGLRCANAEVRLVCLDILTRRNYFDDDEIKDLFEHEDVKVRLNALLFLSKKNNVFYGDKASKILILNKDAMDKDKYHSEYLSSSMHFDSVENLNKKLSSEFLFNATVLVALAKKDKKKYLPKIRGYLSDYCESYYLENLKSLLSPGQSDVSYISKDIKNHIKNNMQSDCLEWLSSCMQKEDMPIIRKVVEKGDVLIRKPVLDYFKRYGEWGDIFLLDKAQYSTNQTLLMMYAGNDEIYEYLADVYLKVAKGRESDLIFSSINDSTKFRVIAKLSARAFSELNDSQISNLLNDGSLLIREKASLKVIESFSKSRIEKILSSVLSDATYYYNVVHWLDLGLSVKQSMYQPAVRLLLKE</sequence>
<feature type="domain" description="DUF4062" evidence="1">
    <location>
        <begin position="9"/>
        <end position="100"/>
    </location>
</feature>
<evidence type="ECO:0000259" key="1">
    <source>
        <dbReference type="Pfam" id="PF13271"/>
    </source>
</evidence>
<dbReference type="SUPFAM" id="SSF48371">
    <property type="entry name" value="ARM repeat"/>
    <property type="match status" value="1"/>
</dbReference>